<evidence type="ECO:0000313" key="5">
    <source>
        <dbReference type="Proteomes" id="UP000807159"/>
    </source>
</evidence>
<comment type="caution">
    <text evidence="4">The sequence shown here is derived from an EMBL/GenBank/DDBJ whole genome shotgun (WGS) entry which is preliminary data.</text>
</comment>
<dbReference type="GO" id="GO:0032440">
    <property type="term" value="F:2-alkenal reductase [NAD(P)H] activity"/>
    <property type="evidence" value="ECO:0007669"/>
    <property type="project" value="TreeGrafter"/>
</dbReference>
<evidence type="ECO:0000256" key="1">
    <source>
        <dbReference type="ARBA" id="ARBA00023002"/>
    </source>
</evidence>
<dbReference type="Pfam" id="PF00107">
    <property type="entry name" value="ADH_zinc_N"/>
    <property type="match status" value="1"/>
</dbReference>
<feature type="domain" description="Oxidoreductase N-terminal" evidence="3">
    <location>
        <begin position="11"/>
        <end position="84"/>
    </location>
</feature>
<dbReference type="Gene3D" id="3.40.50.720">
    <property type="entry name" value="NAD(P)-binding Rossmann-like Domain"/>
    <property type="match status" value="1"/>
</dbReference>
<keyword evidence="1" id="KW-0560">Oxidoreductase</keyword>
<protein>
    <recommendedName>
        <fullName evidence="6">Enoyl reductase (ER) domain-containing protein</fullName>
    </recommendedName>
</protein>
<dbReference type="SUPFAM" id="SSF51735">
    <property type="entry name" value="NAD(P)-binding Rossmann-fold domains"/>
    <property type="match status" value="1"/>
</dbReference>
<dbReference type="EMBL" id="JACEGQ020000017">
    <property type="protein sequence ID" value="KAH8484415.1"/>
    <property type="molecule type" value="Genomic_DNA"/>
</dbReference>
<evidence type="ECO:0000259" key="2">
    <source>
        <dbReference type="Pfam" id="PF00107"/>
    </source>
</evidence>
<reference evidence="4" key="1">
    <citation type="journal article" date="2021" name="J. Hered.">
        <title>Genome Assembly of Salicaceae Populus deltoides (Eastern Cottonwood) I-69 Based on Nanopore Sequencing and Hi-C Technologies.</title>
        <authorList>
            <person name="Bai S."/>
            <person name="Wu H."/>
            <person name="Zhang J."/>
            <person name="Pan Z."/>
            <person name="Zhao W."/>
            <person name="Li Z."/>
            <person name="Tong C."/>
        </authorList>
    </citation>
    <scope>NUCLEOTIDE SEQUENCE</scope>
    <source>
        <tissue evidence="4">Leaf</tissue>
    </source>
</reference>
<dbReference type="Proteomes" id="UP000807159">
    <property type="component" value="Chromosome 17"/>
</dbReference>
<dbReference type="PANTHER" id="PTHR43205">
    <property type="entry name" value="PROSTAGLANDIN REDUCTASE"/>
    <property type="match status" value="1"/>
</dbReference>
<dbReference type="Gene3D" id="3.90.180.10">
    <property type="entry name" value="Medium-chain alcohol dehydrogenases, catalytic domain"/>
    <property type="match status" value="1"/>
</dbReference>
<dbReference type="InterPro" id="IPR041694">
    <property type="entry name" value="ADH_N_2"/>
</dbReference>
<accession>A0A8T2WSU3</accession>
<dbReference type="InterPro" id="IPR036291">
    <property type="entry name" value="NAD(P)-bd_dom_sf"/>
</dbReference>
<dbReference type="Pfam" id="PF16884">
    <property type="entry name" value="ADH_N_2"/>
    <property type="match status" value="1"/>
</dbReference>
<dbReference type="SUPFAM" id="SSF50129">
    <property type="entry name" value="GroES-like"/>
    <property type="match status" value="1"/>
</dbReference>
<evidence type="ECO:0008006" key="6">
    <source>
        <dbReference type="Google" id="ProtNLM"/>
    </source>
</evidence>
<dbReference type="InterPro" id="IPR011032">
    <property type="entry name" value="GroES-like_sf"/>
</dbReference>
<feature type="domain" description="Alcohol dehydrogenase-like C-terminal" evidence="2">
    <location>
        <begin position="130"/>
        <end position="289"/>
    </location>
</feature>
<dbReference type="AlphaFoldDB" id="A0A8T2WSU3"/>
<organism evidence="4 5">
    <name type="scientific">Populus deltoides</name>
    <name type="common">Eastern poplar</name>
    <name type="synonym">Eastern cottonwood</name>
    <dbReference type="NCBI Taxonomy" id="3696"/>
    <lineage>
        <taxon>Eukaryota</taxon>
        <taxon>Viridiplantae</taxon>
        <taxon>Streptophyta</taxon>
        <taxon>Embryophyta</taxon>
        <taxon>Tracheophyta</taxon>
        <taxon>Spermatophyta</taxon>
        <taxon>Magnoliopsida</taxon>
        <taxon>eudicotyledons</taxon>
        <taxon>Gunneridae</taxon>
        <taxon>Pentapetalae</taxon>
        <taxon>rosids</taxon>
        <taxon>fabids</taxon>
        <taxon>Malpighiales</taxon>
        <taxon>Salicaceae</taxon>
        <taxon>Saliceae</taxon>
        <taxon>Populus</taxon>
    </lineage>
</organism>
<keyword evidence="5" id="KW-1185">Reference proteome</keyword>
<name>A0A8T2WSU3_POPDE</name>
<evidence type="ECO:0000259" key="3">
    <source>
        <dbReference type="Pfam" id="PF16884"/>
    </source>
</evidence>
<evidence type="ECO:0000313" key="4">
    <source>
        <dbReference type="EMBL" id="KAH8484415.1"/>
    </source>
</evidence>
<proteinExistence type="predicted"/>
<dbReference type="InterPro" id="IPR045010">
    <property type="entry name" value="MDR_fam"/>
</dbReference>
<sequence>METEGGAGNVVLYLSIDPYQYIRSTKIEKPGYFSSYSPGSVMASYGVVRVLESGHSDFQKGDLVWGTTGWEEYSLITEPETLFKIQHSDVPLSYYLGVLGMPGLTAYVGFYEFCAAKKGETVFISSAFGAVGQLVGQLAKLMGCYVVGSAGSQEKVDLLKNKLGFDAAFNYKEEKNLDDTLKSYEVTNVSFKKLNPQVLAVVVASIHCRHFPEGIDICFDNVGGKMLDAVLLNMKLNGRIAHCGMISQYTLDEPEGIKNMMNIIYKRLRLEGFVVTDYYHLFPKFLDFMLPCIREGKIVYVEDISEALESCPAALVGLFNSSNLGKKVVIVARLHVALYWRREDCVRGRHI</sequence>
<gene>
    <name evidence="4" type="ORF">H0E87_028757</name>
</gene>
<dbReference type="InterPro" id="IPR013149">
    <property type="entry name" value="ADH-like_C"/>
</dbReference>
<dbReference type="PANTHER" id="PTHR43205:SF81">
    <property type="entry name" value="ALCOHOL DEHYDROGENASE-LIKE C-TERMINAL DOMAIN-CONTAINING PROTEIN"/>
    <property type="match status" value="1"/>
</dbReference>